<dbReference type="Pfam" id="PF02798">
    <property type="entry name" value="GST_N"/>
    <property type="match status" value="1"/>
</dbReference>
<dbReference type="InterPro" id="IPR004046">
    <property type="entry name" value="GST_C"/>
</dbReference>
<dbReference type="RefSeq" id="WP_002708706.1">
    <property type="nucleotide sequence ID" value="NZ_JH651384.1"/>
</dbReference>
<evidence type="ECO:0000313" key="6">
    <source>
        <dbReference type="EMBL" id="EIJ34784.1"/>
    </source>
</evidence>
<dbReference type="OrthoDB" id="9797500at2"/>
<sequence>MTQLTLYSYPISGNAYKVRLLLALLGLEYELVNVDLKAGDTQTPEFLRLNPRGQVPVLVDGDVVVWDSLAILVYLARQHGKGEWLPGDIMGETQVMQWLAVSENELLYGLARARSTLLLKRPFNLEQCQNEGKAGLAVMEQHLAENAWLAAGKPTIADIACYPYVLLAPMGEVSLEPYPNVRQWLARVEALPGWVAMSS</sequence>
<comment type="similarity">
    <text evidence="1 3">Belongs to the GST superfamily.</text>
</comment>
<evidence type="ECO:0000259" key="5">
    <source>
        <dbReference type="PROSITE" id="PS50405"/>
    </source>
</evidence>
<dbReference type="SFLD" id="SFLDG00358">
    <property type="entry name" value="Main_(cytGST)"/>
    <property type="match status" value="1"/>
</dbReference>
<dbReference type="SUPFAM" id="SSF52833">
    <property type="entry name" value="Thioredoxin-like"/>
    <property type="match status" value="1"/>
</dbReference>
<dbReference type="SFLD" id="SFLDS00019">
    <property type="entry name" value="Glutathione_Transferase_(cytos"/>
    <property type="match status" value="1"/>
</dbReference>
<name>A0A656HFL2_THINJ</name>
<evidence type="ECO:0000256" key="2">
    <source>
        <dbReference type="ARBA" id="ARBA00022679"/>
    </source>
</evidence>
<evidence type="ECO:0000313" key="7">
    <source>
        <dbReference type="Proteomes" id="UP000005317"/>
    </source>
</evidence>
<dbReference type="PANTHER" id="PTHR44051:SF2">
    <property type="entry name" value="HYPOTHETICAL GLUTATHIONE S-TRANSFERASE LIKE PROTEIN"/>
    <property type="match status" value="1"/>
</dbReference>
<dbReference type="PROSITE" id="PS50404">
    <property type="entry name" value="GST_NTER"/>
    <property type="match status" value="1"/>
</dbReference>
<keyword evidence="7" id="KW-1185">Reference proteome</keyword>
<dbReference type="FunFam" id="3.40.30.10:FF:000039">
    <property type="entry name" value="Glutathione S-transferase domain"/>
    <property type="match status" value="1"/>
</dbReference>
<dbReference type="InterPro" id="IPR010987">
    <property type="entry name" value="Glutathione-S-Trfase_C-like"/>
</dbReference>
<dbReference type="PROSITE" id="PS50405">
    <property type="entry name" value="GST_CTER"/>
    <property type="match status" value="1"/>
</dbReference>
<dbReference type="SFLD" id="SFLDG01151">
    <property type="entry name" value="Main.2:_Nu-like"/>
    <property type="match status" value="1"/>
</dbReference>
<dbReference type="SUPFAM" id="SSF47616">
    <property type="entry name" value="GST C-terminal domain-like"/>
    <property type="match status" value="1"/>
</dbReference>
<dbReference type="Gene3D" id="1.20.1050.10">
    <property type="match status" value="1"/>
</dbReference>
<dbReference type="Proteomes" id="UP000005317">
    <property type="component" value="Unassembled WGS sequence"/>
</dbReference>
<evidence type="ECO:0000256" key="3">
    <source>
        <dbReference type="RuleBase" id="RU003494"/>
    </source>
</evidence>
<proteinExistence type="inferred from homology"/>
<dbReference type="PANTHER" id="PTHR44051">
    <property type="entry name" value="GLUTATHIONE S-TRANSFERASE-RELATED"/>
    <property type="match status" value="1"/>
</dbReference>
<evidence type="ECO:0000256" key="1">
    <source>
        <dbReference type="ARBA" id="ARBA00007409"/>
    </source>
</evidence>
<dbReference type="Pfam" id="PF00043">
    <property type="entry name" value="GST_C"/>
    <property type="match status" value="1"/>
</dbReference>
<feature type="domain" description="GST C-terminal" evidence="5">
    <location>
        <begin position="88"/>
        <end position="199"/>
    </location>
</feature>
<dbReference type="GO" id="GO:0016740">
    <property type="term" value="F:transferase activity"/>
    <property type="evidence" value="ECO:0007669"/>
    <property type="project" value="UniProtKB-KW"/>
</dbReference>
<dbReference type="InterPro" id="IPR004045">
    <property type="entry name" value="Glutathione_S-Trfase_N"/>
</dbReference>
<dbReference type="EMBL" id="JH651384">
    <property type="protein sequence ID" value="EIJ34784.1"/>
    <property type="molecule type" value="Genomic_DNA"/>
</dbReference>
<gene>
    <name evidence="6" type="ORF">Thini_2219</name>
</gene>
<keyword evidence="2 6" id="KW-0808">Transferase</keyword>
<protein>
    <submittedName>
        <fullName evidence="6">Glutathione S-transferase domain-containing protein</fullName>
    </submittedName>
</protein>
<reference evidence="7" key="1">
    <citation type="journal article" date="2011" name="Stand. Genomic Sci.">
        <title>Genome sequence of the filamentous, gliding Thiothrix nivea neotype strain (JP2(T)).</title>
        <authorList>
            <person name="Lapidus A."/>
            <person name="Nolan M."/>
            <person name="Lucas S."/>
            <person name="Glavina Del Rio T."/>
            <person name="Tice H."/>
            <person name="Cheng J.F."/>
            <person name="Tapia R."/>
            <person name="Han C."/>
            <person name="Goodwin L."/>
            <person name="Pitluck S."/>
            <person name="Liolios K."/>
            <person name="Pagani I."/>
            <person name="Ivanova N."/>
            <person name="Huntemann M."/>
            <person name="Mavromatis K."/>
            <person name="Mikhailova N."/>
            <person name="Pati A."/>
            <person name="Chen A."/>
            <person name="Palaniappan K."/>
            <person name="Land M."/>
            <person name="Brambilla E.M."/>
            <person name="Rohde M."/>
            <person name="Abt B."/>
            <person name="Verbarg S."/>
            <person name="Goker M."/>
            <person name="Bristow J."/>
            <person name="Eisen J.A."/>
            <person name="Markowitz V."/>
            <person name="Hugenholtz P."/>
            <person name="Kyrpides N.C."/>
            <person name="Klenk H.P."/>
            <person name="Woyke T."/>
        </authorList>
    </citation>
    <scope>NUCLEOTIDE SEQUENCE [LARGE SCALE GENOMIC DNA]</scope>
    <source>
        <strain evidence="7">ATCC 35100 / DSM 5205 / JP2</strain>
    </source>
</reference>
<dbReference type="AlphaFoldDB" id="A0A656HFL2"/>
<dbReference type="InterPro" id="IPR036249">
    <property type="entry name" value="Thioredoxin-like_sf"/>
</dbReference>
<evidence type="ECO:0000259" key="4">
    <source>
        <dbReference type="PROSITE" id="PS50404"/>
    </source>
</evidence>
<dbReference type="Gene3D" id="3.40.30.10">
    <property type="entry name" value="Glutaredoxin"/>
    <property type="match status" value="1"/>
</dbReference>
<dbReference type="InterPro" id="IPR036282">
    <property type="entry name" value="Glutathione-S-Trfase_C_sf"/>
</dbReference>
<dbReference type="InterPro" id="IPR040079">
    <property type="entry name" value="Glutathione_S-Trfase"/>
</dbReference>
<accession>A0A656HFL2</accession>
<organism evidence="6 7">
    <name type="scientific">Thiothrix nivea (strain ATCC 35100 / DSM 5205 / JP2)</name>
    <dbReference type="NCBI Taxonomy" id="870187"/>
    <lineage>
        <taxon>Bacteria</taxon>
        <taxon>Pseudomonadati</taxon>
        <taxon>Pseudomonadota</taxon>
        <taxon>Gammaproteobacteria</taxon>
        <taxon>Thiotrichales</taxon>
        <taxon>Thiotrichaceae</taxon>
        <taxon>Thiothrix</taxon>
    </lineage>
</organism>
<feature type="domain" description="GST N-terminal" evidence="4">
    <location>
        <begin position="2"/>
        <end position="83"/>
    </location>
</feature>
<dbReference type="SFLD" id="SFLDG01150">
    <property type="entry name" value="Main.1:_Beta-like"/>
    <property type="match status" value="1"/>
</dbReference>